<dbReference type="AlphaFoldDB" id="A0A9W9NA25"/>
<dbReference type="GeneID" id="83176840"/>
<feature type="compositionally biased region" description="Low complexity" evidence="1">
    <location>
        <begin position="54"/>
        <end position="63"/>
    </location>
</feature>
<proteinExistence type="predicted"/>
<dbReference type="OrthoDB" id="4755622at2759"/>
<dbReference type="RefSeq" id="XP_058311883.1">
    <property type="nucleotide sequence ID" value="XM_058449539.1"/>
</dbReference>
<reference evidence="2" key="1">
    <citation type="submission" date="2022-12" db="EMBL/GenBank/DDBJ databases">
        <authorList>
            <person name="Petersen C."/>
        </authorList>
    </citation>
    <scope>NUCLEOTIDE SEQUENCE</scope>
    <source>
        <strain evidence="2">IBT 15544</strain>
    </source>
</reference>
<feature type="compositionally biased region" description="Low complexity" evidence="1">
    <location>
        <begin position="80"/>
        <end position="97"/>
    </location>
</feature>
<dbReference type="Proteomes" id="UP001150904">
    <property type="component" value="Unassembled WGS sequence"/>
</dbReference>
<protein>
    <submittedName>
        <fullName evidence="2">Uncharacterized protein</fullName>
    </submittedName>
</protein>
<evidence type="ECO:0000313" key="2">
    <source>
        <dbReference type="EMBL" id="KAJ5216070.1"/>
    </source>
</evidence>
<feature type="region of interest" description="Disordered" evidence="1">
    <location>
        <begin position="234"/>
        <end position="258"/>
    </location>
</feature>
<organism evidence="2 3">
    <name type="scientific">Penicillium cinerascens</name>
    <dbReference type="NCBI Taxonomy" id="70096"/>
    <lineage>
        <taxon>Eukaryota</taxon>
        <taxon>Fungi</taxon>
        <taxon>Dikarya</taxon>
        <taxon>Ascomycota</taxon>
        <taxon>Pezizomycotina</taxon>
        <taxon>Eurotiomycetes</taxon>
        <taxon>Eurotiomycetidae</taxon>
        <taxon>Eurotiales</taxon>
        <taxon>Aspergillaceae</taxon>
        <taxon>Penicillium</taxon>
    </lineage>
</organism>
<reference evidence="2" key="2">
    <citation type="journal article" date="2023" name="IMA Fungus">
        <title>Comparative genomic study of the Penicillium genus elucidates a diverse pangenome and 15 lateral gene transfer events.</title>
        <authorList>
            <person name="Petersen C."/>
            <person name="Sorensen T."/>
            <person name="Nielsen M.R."/>
            <person name="Sondergaard T.E."/>
            <person name="Sorensen J.L."/>
            <person name="Fitzpatrick D.A."/>
            <person name="Frisvad J.C."/>
            <person name="Nielsen K.L."/>
        </authorList>
    </citation>
    <scope>NUCLEOTIDE SEQUENCE</scope>
    <source>
        <strain evidence="2">IBT 15544</strain>
    </source>
</reference>
<feature type="compositionally biased region" description="Polar residues" evidence="1">
    <location>
        <begin position="1"/>
        <end position="12"/>
    </location>
</feature>
<evidence type="ECO:0000256" key="1">
    <source>
        <dbReference type="SAM" id="MobiDB-lite"/>
    </source>
</evidence>
<gene>
    <name evidence="2" type="ORF">N7498_002477</name>
</gene>
<feature type="compositionally biased region" description="Basic and acidic residues" evidence="1">
    <location>
        <begin position="37"/>
        <end position="47"/>
    </location>
</feature>
<accession>A0A9W9NA25</accession>
<feature type="region of interest" description="Disordered" evidence="1">
    <location>
        <begin position="1"/>
        <end position="113"/>
    </location>
</feature>
<sequence length="320" mass="35001">MPAPPSTNNGRNVSPLVPHKRPFNEAETGEMETPATPKEHTPREIRFDLPSSPPRASSVSKSSNEGTSNKKTPTKKTHNNKASNNKASTKTSPNSKPSTHKPSTKQTSPSANVIHGKLPLRIQPRPKVLVPFEELAAHTAKCDDCDHRNSEGMIRCLSCGWQCCRKCQTIRGGDKTHETVRCQHAPENEGSTLEAAGPSEMDTPLAAADDALTADDHVPTAADHGAAEVLMSLRSSPSAHTDSQINAESPRVQSASVNNDHLRDHIMDDYSDVGTVTEDSTITWHSDMEEDNEKLEPTLKHLDLLRRNPPRTSRPTDMRD</sequence>
<feature type="region of interest" description="Disordered" evidence="1">
    <location>
        <begin position="285"/>
        <end position="320"/>
    </location>
</feature>
<dbReference type="EMBL" id="JAPQKR010000005">
    <property type="protein sequence ID" value="KAJ5216070.1"/>
    <property type="molecule type" value="Genomic_DNA"/>
</dbReference>
<feature type="compositionally biased region" description="Basic and acidic residues" evidence="1">
    <location>
        <begin position="294"/>
        <end position="306"/>
    </location>
</feature>
<name>A0A9W9NA25_9EURO</name>
<keyword evidence="3" id="KW-1185">Reference proteome</keyword>
<evidence type="ECO:0000313" key="3">
    <source>
        <dbReference type="Proteomes" id="UP001150904"/>
    </source>
</evidence>
<comment type="caution">
    <text evidence="2">The sequence shown here is derived from an EMBL/GenBank/DDBJ whole genome shotgun (WGS) entry which is preliminary data.</text>
</comment>